<keyword evidence="2" id="KW-1185">Reference proteome</keyword>
<sequence length="63" mass="7714">MRKHLDMSYNIWWSEGFMLQLKEGKKYLKAANVSKMWEFNPVKLLLLYSGPFVVTRKKRNNWY</sequence>
<evidence type="ECO:0000313" key="1">
    <source>
        <dbReference type="EMBL" id="KAJ8871962.1"/>
    </source>
</evidence>
<comment type="caution">
    <text evidence="1">The sequence shown here is derived from an EMBL/GenBank/DDBJ whole genome shotgun (WGS) entry which is preliminary data.</text>
</comment>
<reference evidence="1 2" key="1">
    <citation type="submission" date="2023-02" db="EMBL/GenBank/DDBJ databases">
        <title>LHISI_Scaffold_Assembly.</title>
        <authorList>
            <person name="Stuart O.P."/>
            <person name="Cleave R."/>
            <person name="Magrath M.J.L."/>
            <person name="Mikheyev A.S."/>
        </authorList>
    </citation>
    <scope>NUCLEOTIDE SEQUENCE [LARGE SCALE GENOMIC DNA]</scope>
    <source>
        <strain evidence="1">Daus_M_001</strain>
        <tissue evidence="1">Leg muscle</tissue>
    </source>
</reference>
<gene>
    <name evidence="1" type="ORF">PR048_028302</name>
</gene>
<organism evidence="1 2">
    <name type="scientific">Dryococelus australis</name>
    <dbReference type="NCBI Taxonomy" id="614101"/>
    <lineage>
        <taxon>Eukaryota</taxon>
        <taxon>Metazoa</taxon>
        <taxon>Ecdysozoa</taxon>
        <taxon>Arthropoda</taxon>
        <taxon>Hexapoda</taxon>
        <taxon>Insecta</taxon>
        <taxon>Pterygota</taxon>
        <taxon>Neoptera</taxon>
        <taxon>Polyneoptera</taxon>
        <taxon>Phasmatodea</taxon>
        <taxon>Verophasmatodea</taxon>
        <taxon>Anareolatae</taxon>
        <taxon>Phasmatidae</taxon>
        <taxon>Eurycanthinae</taxon>
        <taxon>Dryococelus</taxon>
    </lineage>
</organism>
<evidence type="ECO:0000313" key="2">
    <source>
        <dbReference type="Proteomes" id="UP001159363"/>
    </source>
</evidence>
<proteinExistence type="predicted"/>
<name>A0ABQ9GIX9_9NEOP</name>
<protein>
    <submittedName>
        <fullName evidence="1">Uncharacterized protein</fullName>
    </submittedName>
</protein>
<dbReference type="Proteomes" id="UP001159363">
    <property type="component" value="Chromosome 11"/>
</dbReference>
<dbReference type="EMBL" id="JARBHB010000012">
    <property type="protein sequence ID" value="KAJ8871962.1"/>
    <property type="molecule type" value="Genomic_DNA"/>
</dbReference>
<accession>A0ABQ9GIX9</accession>